<name>A0A8S3ASP4_9BILA</name>
<proteinExistence type="predicted"/>
<accession>A0A8S3ASP4</accession>
<protein>
    <submittedName>
        <fullName evidence="1">Uncharacterized protein</fullName>
    </submittedName>
</protein>
<evidence type="ECO:0000313" key="1">
    <source>
        <dbReference type="EMBL" id="CAF4737415.1"/>
    </source>
</evidence>
<dbReference type="AlphaFoldDB" id="A0A8S3ASP4"/>
<evidence type="ECO:0000313" key="2">
    <source>
        <dbReference type="Proteomes" id="UP000681720"/>
    </source>
</evidence>
<feature type="non-terminal residue" evidence="1">
    <location>
        <position position="1"/>
    </location>
</feature>
<dbReference type="EMBL" id="CAJOBJ010134773">
    <property type="protein sequence ID" value="CAF4737415.1"/>
    <property type="molecule type" value="Genomic_DNA"/>
</dbReference>
<sequence>KLGDYQCNLSAWNFEHRILFDKTDYISQIYNDSIQMLSTLHEFYDIFRLEMKTITDEEHMGDRVLEHITEF</sequence>
<reference evidence="1" key="1">
    <citation type="submission" date="2021-02" db="EMBL/GenBank/DDBJ databases">
        <authorList>
            <person name="Nowell W R."/>
        </authorList>
    </citation>
    <scope>NUCLEOTIDE SEQUENCE</scope>
</reference>
<gene>
    <name evidence="1" type="ORF">GIL414_LOCUS44562</name>
</gene>
<comment type="caution">
    <text evidence="1">The sequence shown here is derived from an EMBL/GenBank/DDBJ whole genome shotgun (WGS) entry which is preliminary data.</text>
</comment>
<dbReference type="Proteomes" id="UP000681720">
    <property type="component" value="Unassembled WGS sequence"/>
</dbReference>
<organism evidence="1 2">
    <name type="scientific">Rotaria magnacalcarata</name>
    <dbReference type="NCBI Taxonomy" id="392030"/>
    <lineage>
        <taxon>Eukaryota</taxon>
        <taxon>Metazoa</taxon>
        <taxon>Spiralia</taxon>
        <taxon>Gnathifera</taxon>
        <taxon>Rotifera</taxon>
        <taxon>Eurotatoria</taxon>
        <taxon>Bdelloidea</taxon>
        <taxon>Philodinida</taxon>
        <taxon>Philodinidae</taxon>
        <taxon>Rotaria</taxon>
    </lineage>
</organism>